<dbReference type="Gene3D" id="3.40.50.300">
    <property type="entry name" value="P-loop containing nucleotide triphosphate hydrolases"/>
    <property type="match status" value="2"/>
</dbReference>
<dbReference type="Pfam" id="PF00271">
    <property type="entry name" value="Helicase_C"/>
    <property type="match status" value="1"/>
</dbReference>
<comment type="subcellular location">
    <subcellularLocation>
        <location evidence="1 10">Cytoplasm</location>
    </subcellularLocation>
</comment>
<evidence type="ECO:0000256" key="3">
    <source>
        <dbReference type="ARBA" id="ARBA00022741"/>
    </source>
</evidence>
<feature type="region of interest" description="Disordered" evidence="12">
    <location>
        <begin position="448"/>
        <end position="507"/>
    </location>
</feature>
<dbReference type="InterPro" id="IPR005580">
    <property type="entry name" value="DbpA/CsdA_RNA-bd_dom"/>
</dbReference>
<feature type="domain" description="DEAD-box RNA helicase Q" evidence="15">
    <location>
        <begin position="10"/>
        <end position="38"/>
    </location>
</feature>
<dbReference type="InterPro" id="IPR014001">
    <property type="entry name" value="Helicase_ATP-bd"/>
</dbReference>
<dbReference type="Pfam" id="PF25399">
    <property type="entry name" value="DeaD_dimer"/>
    <property type="match status" value="1"/>
</dbReference>
<dbReference type="InterPro" id="IPR027417">
    <property type="entry name" value="P-loop_NTPase"/>
</dbReference>
<name>A0A941IF64_9BURK</name>
<dbReference type="PROSITE" id="PS00039">
    <property type="entry name" value="DEAD_ATP_HELICASE"/>
    <property type="match status" value="1"/>
</dbReference>
<feature type="short sequence motif" description="Q motif" evidence="11">
    <location>
        <begin position="10"/>
        <end position="38"/>
    </location>
</feature>
<dbReference type="PANTHER" id="PTHR47963:SF8">
    <property type="entry name" value="ATP-DEPENDENT RNA HELICASE DEAD"/>
    <property type="match status" value="1"/>
</dbReference>
<protein>
    <recommendedName>
        <fullName evidence="10">ATP-dependent RNA helicase DeaD</fullName>
        <ecNumber evidence="10">3.6.4.13</ecNumber>
    </recommendedName>
    <alternativeName>
        <fullName evidence="10">Cold-shock DEAD box protein A</fullName>
    </alternativeName>
</protein>
<evidence type="ECO:0000313" key="16">
    <source>
        <dbReference type="EMBL" id="MBR7800386.1"/>
    </source>
</evidence>
<feature type="region of interest" description="Disordered" evidence="12">
    <location>
        <begin position="756"/>
        <end position="794"/>
    </location>
</feature>
<dbReference type="PROSITE" id="PS51194">
    <property type="entry name" value="HELICASE_CTER"/>
    <property type="match status" value="1"/>
</dbReference>
<keyword evidence="4 10" id="KW-0378">Hydrolase</keyword>
<keyword evidence="2 10" id="KW-0963">Cytoplasm</keyword>
<gene>
    <name evidence="10" type="primary">deaD</name>
    <name evidence="10" type="synonym">csdA</name>
    <name evidence="16" type="ORF">KDM90_10315</name>
</gene>
<dbReference type="PROSITE" id="PS51192">
    <property type="entry name" value="HELICASE_ATP_BIND_1"/>
    <property type="match status" value="1"/>
</dbReference>
<dbReference type="GO" id="GO:0006401">
    <property type="term" value="P:RNA catabolic process"/>
    <property type="evidence" value="ECO:0007669"/>
    <property type="project" value="UniProtKB-UniRule"/>
</dbReference>
<keyword evidence="5 10" id="KW-0347">Helicase</keyword>
<evidence type="ECO:0000256" key="12">
    <source>
        <dbReference type="SAM" id="MobiDB-lite"/>
    </source>
</evidence>
<evidence type="ECO:0000256" key="7">
    <source>
        <dbReference type="ARBA" id="ARBA00022884"/>
    </source>
</evidence>
<dbReference type="FunFam" id="3.40.50.300:FF:000108">
    <property type="entry name" value="ATP-dependent RNA helicase RhlE"/>
    <property type="match status" value="1"/>
</dbReference>
<dbReference type="GO" id="GO:0005840">
    <property type="term" value="C:ribosome"/>
    <property type="evidence" value="ECO:0007669"/>
    <property type="project" value="TreeGrafter"/>
</dbReference>
<dbReference type="PANTHER" id="PTHR47963">
    <property type="entry name" value="DEAD-BOX ATP-DEPENDENT RNA HELICASE 47, MITOCHONDRIAL"/>
    <property type="match status" value="1"/>
</dbReference>
<dbReference type="CDD" id="cd00268">
    <property type="entry name" value="DEADc"/>
    <property type="match status" value="1"/>
</dbReference>
<dbReference type="GO" id="GO:0000027">
    <property type="term" value="P:ribosomal large subunit assembly"/>
    <property type="evidence" value="ECO:0007669"/>
    <property type="project" value="UniProtKB-UniRule"/>
</dbReference>
<evidence type="ECO:0000259" key="15">
    <source>
        <dbReference type="PROSITE" id="PS51195"/>
    </source>
</evidence>
<organism evidence="16 17">
    <name type="scientific">Undibacterium fentianense</name>
    <dbReference type="NCBI Taxonomy" id="2828728"/>
    <lineage>
        <taxon>Bacteria</taxon>
        <taxon>Pseudomonadati</taxon>
        <taxon>Pseudomonadota</taxon>
        <taxon>Betaproteobacteria</taxon>
        <taxon>Burkholderiales</taxon>
        <taxon>Oxalobacteraceae</taxon>
        <taxon>Undibacterium</taxon>
    </lineage>
</organism>
<dbReference type="EC" id="3.6.4.13" evidence="10"/>
<feature type="compositionally biased region" description="Basic and acidic residues" evidence="12">
    <location>
        <begin position="581"/>
        <end position="628"/>
    </location>
</feature>
<comment type="caution">
    <text evidence="16">The sequence shown here is derived from an EMBL/GenBank/DDBJ whole genome shotgun (WGS) entry which is preliminary data.</text>
</comment>
<evidence type="ECO:0000256" key="4">
    <source>
        <dbReference type="ARBA" id="ARBA00022801"/>
    </source>
</evidence>
<comment type="function">
    <text evidence="10">DEAD-box RNA helicase involved in various cellular processes at low temperature, including ribosome biogenesis, mRNA degradation and translation initiation.</text>
</comment>
<dbReference type="InterPro" id="IPR050547">
    <property type="entry name" value="DEAD_box_RNA_helicases"/>
</dbReference>
<feature type="region of interest" description="Disordered" evidence="12">
    <location>
        <begin position="581"/>
        <end position="655"/>
    </location>
</feature>
<dbReference type="InterPro" id="IPR001650">
    <property type="entry name" value="Helicase_C-like"/>
</dbReference>
<dbReference type="Pfam" id="PF00270">
    <property type="entry name" value="DEAD"/>
    <property type="match status" value="1"/>
</dbReference>
<evidence type="ECO:0000256" key="9">
    <source>
        <dbReference type="ARBA" id="ARBA00047984"/>
    </source>
</evidence>
<evidence type="ECO:0000256" key="6">
    <source>
        <dbReference type="ARBA" id="ARBA00022840"/>
    </source>
</evidence>
<dbReference type="InterPro" id="IPR012677">
    <property type="entry name" value="Nucleotide-bd_a/b_plait_sf"/>
</dbReference>
<feature type="domain" description="Helicase C-terminal" evidence="14">
    <location>
        <begin position="236"/>
        <end position="383"/>
    </location>
</feature>
<feature type="domain" description="Helicase ATP-binding" evidence="13">
    <location>
        <begin position="41"/>
        <end position="212"/>
    </location>
</feature>
<keyword evidence="6 10" id="KW-0067">ATP-binding</keyword>
<dbReference type="RefSeq" id="WP_212675525.1">
    <property type="nucleotide sequence ID" value="NZ_JAGSPJ010000004.1"/>
</dbReference>
<dbReference type="InterPro" id="IPR014014">
    <property type="entry name" value="RNA_helicase_DEAD_Q_motif"/>
</dbReference>
<dbReference type="Proteomes" id="UP000678545">
    <property type="component" value="Unassembled WGS sequence"/>
</dbReference>
<evidence type="ECO:0000256" key="2">
    <source>
        <dbReference type="ARBA" id="ARBA00022490"/>
    </source>
</evidence>
<dbReference type="SMART" id="SM00487">
    <property type="entry name" value="DEXDc"/>
    <property type="match status" value="1"/>
</dbReference>
<keyword evidence="17" id="KW-1185">Reference proteome</keyword>
<evidence type="ECO:0000256" key="8">
    <source>
        <dbReference type="ARBA" id="ARBA00023016"/>
    </source>
</evidence>
<dbReference type="CDD" id="cd12499">
    <property type="entry name" value="RRM_EcCsdA_like"/>
    <property type="match status" value="2"/>
</dbReference>
<dbReference type="SMART" id="SM00490">
    <property type="entry name" value="HELICc"/>
    <property type="match status" value="1"/>
</dbReference>
<dbReference type="GO" id="GO:0033592">
    <property type="term" value="F:RNA strand annealing activity"/>
    <property type="evidence" value="ECO:0007669"/>
    <property type="project" value="TreeGrafter"/>
</dbReference>
<keyword evidence="7 10" id="KW-0694">RNA-binding</keyword>
<feature type="compositionally biased region" description="Basic and acidic residues" evidence="12">
    <location>
        <begin position="646"/>
        <end position="655"/>
    </location>
</feature>
<dbReference type="GO" id="GO:0005524">
    <property type="term" value="F:ATP binding"/>
    <property type="evidence" value="ECO:0007669"/>
    <property type="project" value="UniProtKB-UniRule"/>
</dbReference>
<comment type="catalytic activity">
    <reaction evidence="9 10">
        <text>ATP + H2O = ADP + phosphate + H(+)</text>
        <dbReference type="Rhea" id="RHEA:13065"/>
        <dbReference type="ChEBI" id="CHEBI:15377"/>
        <dbReference type="ChEBI" id="CHEBI:15378"/>
        <dbReference type="ChEBI" id="CHEBI:30616"/>
        <dbReference type="ChEBI" id="CHEBI:43474"/>
        <dbReference type="ChEBI" id="CHEBI:456216"/>
        <dbReference type="EC" id="3.6.4.13"/>
    </reaction>
</comment>
<dbReference type="EMBL" id="JAGSPJ010000004">
    <property type="protein sequence ID" value="MBR7800386.1"/>
    <property type="molecule type" value="Genomic_DNA"/>
</dbReference>
<dbReference type="AlphaFoldDB" id="A0A941IF64"/>
<keyword evidence="8 10" id="KW-0346">Stress response</keyword>
<sequence>MSEAKLSPTITFADLQLSDAIQRALSDVGYESPSPIQAATIPTLLEGRDVLGQAQTGTGKTAAFALPILSNLDIRQSAPQALVLAPTRELAIQVAEAFQTYARYIPDFHVLPIYGGQSYGPQLSALRRGVHVVVGTPGRVIDHLDKGSLDLSQLKTLVLDEADEMLRMGFIDDVERILQETPEGHQTALFSATMPSVIKRIAQTYLNKPAEITVAAKTGTADNIRQRYWLVSGMHKLDALTRILEAETFDGMIIFARTKLGTEELASKLSARGFSVAAINGDIQQAQRERTIQQLKDGKIDILVATDVAARGLDVERISHVVNYDVPYDPESYTHRIGRTGRAGRSGEAILFITPREKNLLKAIERATRQPVSPLELPTIQAVNDVRIARFKDQITNTLAEGELEQFLSVIESYEQEHNVPAIEIAAALAKMARGDEPLLLDKNKREVKNDDSWRDEVSSRGSRSERGDRPMRGDRGDRNDRGDRFGERESRGPRREHSPRVAEPGMRTFRIAVGHEHGVKPGNIVGAIANEANIESKFIGRIDIYDDYTVLDLPEDLPKDMLTHLKSVRVAGQALNIRADGEAASSKDEAPRKFSERTERAPRAERTERTERTERAERAPREDRSKLDQVVARAASLPDEAAPAKADKKRAETKGKVAIPMQTFRIEVGKQHAVTPGNIVGAIANEAGLDAKLIGHIGLFDDYSTVDLPIGMPKDILNHLKGVWVAGKKLEIKEIGTSTMLVNAKPVPLKERITGGNRRVAEKETKREKKPVTARGGSGGRFATVKAATKGKK</sequence>
<dbReference type="GO" id="GO:0003724">
    <property type="term" value="F:RNA helicase activity"/>
    <property type="evidence" value="ECO:0007669"/>
    <property type="project" value="UniProtKB-UniRule"/>
</dbReference>
<feature type="compositionally biased region" description="Basic and acidic residues" evidence="12">
    <location>
        <begin position="756"/>
        <end position="772"/>
    </location>
</feature>
<evidence type="ECO:0000256" key="1">
    <source>
        <dbReference type="ARBA" id="ARBA00004496"/>
    </source>
</evidence>
<dbReference type="GO" id="GO:0070417">
    <property type="term" value="P:cellular response to cold"/>
    <property type="evidence" value="ECO:0007669"/>
    <property type="project" value="InterPro"/>
</dbReference>
<dbReference type="HAMAP" id="MF_00964">
    <property type="entry name" value="DEAD_helicase_DeaD"/>
    <property type="match status" value="1"/>
</dbReference>
<dbReference type="GO" id="GO:0016787">
    <property type="term" value="F:hydrolase activity"/>
    <property type="evidence" value="ECO:0007669"/>
    <property type="project" value="UniProtKB-KW"/>
</dbReference>
<evidence type="ECO:0000259" key="14">
    <source>
        <dbReference type="PROSITE" id="PS51194"/>
    </source>
</evidence>
<accession>A0A941IF64</accession>
<dbReference type="InterPro" id="IPR034415">
    <property type="entry name" value="CsdA_RRM"/>
</dbReference>
<dbReference type="Pfam" id="PF03880">
    <property type="entry name" value="DbpA"/>
    <property type="match status" value="2"/>
</dbReference>
<reference evidence="16" key="1">
    <citation type="submission" date="2021-04" db="EMBL/GenBank/DDBJ databases">
        <title>novel species isolated from subtropical streams in China.</title>
        <authorList>
            <person name="Lu H."/>
        </authorList>
    </citation>
    <scope>NUCLEOTIDE SEQUENCE</scope>
    <source>
        <strain evidence="16">FT137W</strain>
    </source>
</reference>
<proteinExistence type="inferred from homology"/>
<dbReference type="InterPro" id="IPR044742">
    <property type="entry name" value="DEAD/DEAH_RhlB"/>
</dbReference>
<dbReference type="GO" id="GO:0005829">
    <property type="term" value="C:cytosol"/>
    <property type="evidence" value="ECO:0007669"/>
    <property type="project" value="TreeGrafter"/>
</dbReference>
<keyword evidence="3 10" id="KW-0547">Nucleotide-binding</keyword>
<evidence type="ECO:0000256" key="5">
    <source>
        <dbReference type="ARBA" id="ARBA00022806"/>
    </source>
</evidence>
<dbReference type="SUPFAM" id="SSF52540">
    <property type="entry name" value="P-loop containing nucleoside triphosphate hydrolases"/>
    <property type="match status" value="1"/>
</dbReference>
<dbReference type="InterPro" id="IPR057325">
    <property type="entry name" value="DeaD_dimer"/>
</dbReference>
<evidence type="ECO:0000256" key="11">
    <source>
        <dbReference type="PROSITE-ProRule" id="PRU00552"/>
    </source>
</evidence>
<dbReference type="InterPro" id="IPR000629">
    <property type="entry name" value="RNA-helicase_DEAD-box_CS"/>
</dbReference>
<dbReference type="InterPro" id="IPR011545">
    <property type="entry name" value="DEAD/DEAH_box_helicase_dom"/>
</dbReference>
<dbReference type="CDD" id="cd18787">
    <property type="entry name" value="SF2_C_DEAD"/>
    <property type="match status" value="1"/>
</dbReference>
<dbReference type="PROSITE" id="PS51195">
    <property type="entry name" value="Q_MOTIF"/>
    <property type="match status" value="1"/>
</dbReference>
<evidence type="ECO:0000313" key="17">
    <source>
        <dbReference type="Proteomes" id="UP000678545"/>
    </source>
</evidence>
<feature type="compositionally biased region" description="Basic and acidic residues" evidence="12">
    <location>
        <begin position="448"/>
        <end position="501"/>
    </location>
</feature>
<comment type="similarity">
    <text evidence="10">Belongs to the DEAD box helicase family. DeaD/CsdA subfamily.</text>
</comment>
<dbReference type="InterPro" id="IPR028618">
    <property type="entry name" value="DEAD_helicase_DeaD"/>
</dbReference>
<dbReference type="FunFam" id="3.30.70.330:FF:000068">
    <property type="entry name" value="ATP-dependent RNA helicase DeaD"/>
    <property type="match status" value="1"/>
</dbReference>
<evidence type="ECO:0000259" key="13">
    <source>
        <dbReference type="PROSITE" id="PS51192"/>
    </source>
</evidence>
<dbReference type="Gene3D" id="3.30.70.330">
    <property type="match status" value="2"/>
</dbReference>
<evidence type="ECO:0000256" key="10">
    <source>
        <dbReference type="HAMAP-Rule" id="MF_00964"/>
    </source>
</evidence>